<dbReference type="KEGG" id="xyk:GT347_12045"/>
<name>A0A857JE89_9BURK</name>
<protein>
    <recommendedName>
        <fullName evidence="3">Mn2+-dependent serine/threonine protein kinase</fullName>
    </recommendedName>
</protein>
<gene>
    <name evidence="1" type="ORF">GT347_12045</name>
</gene>
<sequence>MRQCLATQTEPVQRYLWRDGQVWVKRSVAARPRWHYWLLGLFASAVRLPALAPVPNPGGEQAVRTEARRLRELAARGLRVPPVLAELPQGFLMEHLGRPGQPTPSLAEEMNENTGDDPQKVLALFCQGLQATSRVHAVGTCLSQGFSRNLVRCPDGVIGYVDFEDDPQASLPLLQCQLRDVLCYVHSSAVYLLEAGQLEAAREPWRAWLSARPAALQAQVADSARRMRWLRRLPSDRRWGRDLQRARAAWALLEA</sequence>
<reference evidence="1 2" key="1">
    <citation type="submission" date="2020-01" db="EMBL/GenBank/DDBJ databases">
        <title>Genome sequencing of strain KACC 21265.</title>
        <authorList>
            <person name="Heo J."/>
            <person name="Kim S.-J."/>
            <person name="Kim J.-S."/>
            <person name="Hong S.-B."/>
            <person name="Kwon S.-W."/>
        </authorList>
    </citation>
    <scope>NUCLEOTIDE SEQUENCE [LARGE SCALE GENOMIC DNA]</scope>
    <source>
        <strain evidence="1 2">KACC 21265</strain>
    </source>
</reference>
<evidence type="ECO:0000313" key="2">
    <source>
        <dbReference type="Proteomes" id="UP000464787"/>
    </source>
</evidence>
<proteinExistence type="predicted"/>
<accession>A0A857JE89</accession>
<evidence type="ECO:0000313" key="1">
    <source>
        <dbReference type="EMBL" id="QHJ01512.1"/>
    </source>
</evidence>
<keyword evidence="2" id="KW-1185">Reference proteome</keyword>
<dbReference type="Proteomes" id="UP000464787">
    <property type="component" value="Chromosome"/>
</dbReference>
<organism evidence="1 2">
    <name type="scientific">Xylophilus rhododendri</name>
    <dbReference type="NCBI Taxonomy" id="2697032"/>
    <lineage>
        <taxon>Bacteria</taxon>
        <taxon>Pseudomonadati</taxon>
        <taxon>Pseudomonadota</taxon>
        <taxon>Betaproteobacteria</taxon>
        <taxon>Burkholderiales</taxon>
        <taxon>Xylophilus</taxon>
    </lineage>
</organism>
<evidence type="ECO:0008006" key="3">
    <source>
        <dbReference type="Google" id="ProtNLM"/>
    </source>
</evidence>
<dbReference type="AlphaFoldDB" id="A0A857JE89"/>
<dbReference type="EMBL" id="CP047650">
    <property type="protein sequence ID" value="QHJ01512.1"/>
    <property type="molecule type" value="Genomic_DNA"/>
</dbReference>